<dbReference type="EMBL" id="JAGKHQ010000017">
    <property type="protein sequence ID" value="KAG7489615.1"/>
    <property type="molecule type" value="Genomic_DNA"/>
</dbReference>
<keyword evidence="2" id="KW-1185">Reference proteome</keyword>
<accession>A0AAV6QEA9</accession>
<evidence type="ECO:0000313" key="1">
    <source>
        <dbReference type="EMBL" id="KAG7489615.1"/>
    </source>
</evidence>
<comment type="caution">
    <text evidence="1">The sequence shown here is derived from an EMBL/GenBank/DDBJ whole genome shotgun (WGS) entry which is preliminary data.</text>
</comment>
<dbReference type="AlphaFoldDB" id="A0AAV6QEA9"/>
<organism evidence="1 2">
    <name type="scientific">Solea senegalensis</name>
    <name type="common">Senegalese sole</name>
    <dbReference type="NCBI Taxonomy" id="28829"/>
    <lineage>
        <taxon>Eukaryota</taxon>
        <taxon>Metazoa</taxon>
        <taxon>Chordata</taxon>
        <taxon>Craniata</taxon>
        <taxon>Vertebrata</taxon>
        <taxon>Euteleostomi</taxon>
        <taxon>Actinopterygii</taxon>
        <taxon>Neopterygii</taxon>
        <taxon>Teleostei</taxon>
        <taxon>Neoteleostei</taxon>
        <taxon>Acanthomorphata</taxon>
        <taxon>Carangaria</taxon>
        <taxon>Pleuronectiformes</taxon>
        <taxon>Pleuronectoidei</taxon>
        <taxon>Soleidae</taxon>
        <taxon>Solea</taxon>
    </lineage>
</organism>
<dbReference type="Proteomes" id="UP000693946">
    <property type="component" value="Linkage Group LG5"/>
</dbReference>
<name>A0AAV6QEA9_SOLSE</name>
<evidence type="ECO:0000313" key="2">
    <source>
        <dbReference type="Proteomes" id="UP000693946"/>
    </source>
</evidence>
<reference evidence="1 2" key="1">
    <citation type="journal article" date="2021" name="Sci. Rep.">
        <title>Chromosome anchoring in Senegalese sole (Solea senegalensis) reveals sex-associated markers and genome rearrangements in flatfish.</title>
        <authorList>
            <person name="Guerrero-Cozar I."/>
            <person name="Gomez-Garrido J."/>
            <person name="Berbel C."/>
            <person name="Martinez-Blanch J.F."/>
            <person name="Alioto T."/>
            <person name="Claros M.G."/>
            <person name="Gagnaire P.A."/>
            <person name="Manchado M."/>
        </authorList>
    </citation>
    <scope>NUCLEOTIDE SEQUENCE [LARGE SCALE GENOMIC DNA]</scope>
    <source>
        <strain evidence="1">Sse05_10M</strain>
    </source>
</reference>
<sequence length="56" mass="6671">MLRRVVSTQTVDVQRKRRIELQSPDDSGADFIFDECEQLKRKRKKNRGLINQSSRH</sequence>
<protein>
    <submittedName>
        <fullName evidence="1">Uncharacterized protein</fullName>
    </submittedName>
</protein>
<gene>
    <name evidence="1" type="ORF">JOB18_016189</name>
</gene>
<proteinExistence type="predicted"/>